<evidence type="ECO:0000313" key="5">
    <source>
        <dbReference type="Proteomes" id="UP000824134"/>
    </source>
</evidence>
<dbReference type="SUPFAM" id="SSF53335">
    <property type="entry name" value="S-adenosyl-L-methionine-dependent methyltransferases"/>
    <property type="match status" value="1"/>
</dbReference>
<dbReference type="GO" id="GO:0032259">
    <property type="term" value="P:methylation"/>
    <property type="evidence" value="ECO:0007669"/>
    <property type="project" value="UniProtKB-KW"/>
</dbReference>
<evidence type="ECO:0000256" key="1">
    <source>
        <dbReference type="ARBA" id="ARBA00022603"/>
    </source>
</evidence>
<dbReference type="PANTHER" id="PTHR47816">
    <property type="entry name" value="RIBOSOMAL RNA SMALL SUBUNIT METHYLTRANSFERASE C"/>
    <property type="match status" value="1"/>
</dbReference>
<dbReference type="Proteomes" id="UP000824134">
    <property type="component" value="Unassembled WGS sequence"/>
</dbReference>
<evidence type="ECO:0000259" key="3">
    <source>
        <dbReference type="Pfam" id="PF05175"/>
    </source>
</evidence>
<dbReference type="Gene3D" id="3.40.50.150">
    <property type="entry name" value="Vaccinia Virus protein VP39"/>
    <property type="match status" value="1"/>
</dbReference>
<proteinExistence type="predicted"/>
<dbReference type="GO" id="GO:0008757">
    <property type="term" value="F:S-adenosylmethionine-dependent methyltransferase activity"/>
    <property type="evidence" value="ECO:0007669"/>
    <property type="project" value="InterPro"/>
</dbReference>
<dbReference type="PANTHER" id="PTHR47816:SF4">
    <property type="entry name" value="RIBOSOMAL RNA SMALL SUBUNIT METHYLTRANSFERASE C"/>
    <property type="match status" value="1"/>
</dbReference>
<gene>
    <name evidence="4" type="ORF">H9821_00355</name>
</gene>
<feature type="domain" description="Methyltransferase small" evidence="3">
    <location>
        <begin position="1"/>
        <end position="87"/>
    </location>
</feature>
<organism evidence="4 5">
    <name type="scientific">Candidatus Rothia avicola</name>
    <dbReference type="NCBI Taxonomy" id="2840478"/>
    <lineage>
        <taxon>Bacteria</taxon>
        <taxon>Bacillati</taxon>
        <taxon>Actinomycetota</taxon>
        <taxon>Actinomycetes</taxon>
        <taxon>Micrococcales</taxon>
        <taxon>Micrococcaceae</taxon>
        <taxon>Rothia</taxon>
    </lineage>
</organism>
<dbReference type="InterPro" id="IPR007848">
    <property type="entry name" value="Small_mtfrase_dom"/>
</dbReference>
<protein>
    <submittedName>
        <fullName evidence="4">Methyltransferase</fullName>
    </submittedName>
</protein>
<keyword evidence="2" id="KW-0808">Transferase</keyword>
<reference evidence="4" key="1">
    <citation type="journal article" date="2021" name="PeerJ">
        <title>Extensive microbial diversity within the chicken gut microbiome revealed by metagenomics and culture.</title>
        <authorList>
            <person name="Gilroy R."/>
            <person name="Ravi A."/>
            <person name="Getino M."/>
            <person name="Pursley I."/>
            <person name="Horton D.L."/>
            <person name="Alikhan N.F."/>
            <person name="Baker D."/>
            <person name="Gharbi K."/>
            <person name="Hall N."/>
            <person name="Watson M."/>
            <person name="Adriaenssens E.M."/>
            <person name="Foster-Nyarko E."/>
            <person name="Jarju S."/>
            <person name="Secka A."/>
            <person name="Antonio M."/>
            <person name="Oren A."/>
            <person name="Chaudhuri R.R."/>
            <person name="La Ragione R."/>
            <person name="Hildebrand F."/>
            <person name="Pallen M.J."/>
        </authorList>
    </citation>
    <scope>NUCLEOTIDE SEQUENCE</scope>
    <source>
        <strain evidence="4">ChiHjej12B11-9195</strain>
    </source>
</reference>
<dbReference type="InterPro" id="IPR029063">
    <property type="entry name" value="SAM-dependent_MTases_sf"/>
</dbReference>
<evidence type="ECO:0000256" key="2">
    <source>
        <dbReference type="ARBA" id="ARBA00022679"/>
    </source>
</evidence>
<reference evidence="4" key="2">
    <citation type="submission" date="2021-04" db="EMBL/GenBank/DDBJ databases">
        <authorList>
            <person name="Gilroy R."/>
        </authorList>
    </citation>
    <scope>NUCLEOTIDE SEQUENCE</scope>
    <source>
        <strain evidence="4">ChiHjej12B11-9195</strain>
    </source>
</reference>
<dbReference type="Pfam" id="PF05175">
    <property type="entry name" value="MTS"/>
    <property type="match status" value="1"/>
</dbReference>
<sequence length="98" mass="10905">VQVSWDDAGSRLPQGSADIVMLNPPFHTGTAVDLSLVGPLLDASLRLLAPGGQLYLVHNSHARYRQQVEERFERVRQLERTPTFTVLTARAPLTEENL</sequence>
<accession>A0A9D1ZRF1</accession>
<name>A0A9D1ZRF1_9MICC</name>
<comment type="caution">
    <text evidence="4">The sequence shown here is derived from an EMBL/GenBank/DDBJ whole genome shotgun (WGS) entry which is preliminary data.</text>
</comment>
<keyword evidence="1 4" id="KW-0489">Methyltransferase</keyword>
<dbReference type="EMBL" id="DXCN01000004">
    <property type="protein sequence ID" value="HIY94108.1"/>
    <property type="molecule type" value="Genomic_DNA"/>
</dbReference>
<dbReference type="AlphaFoldDB" id="A0A9D1ZRF1"/>
<evidence type="ECO:0000313" key="4">
    <source>
        <dbReference type="EMBL" id="HIY94108.1"/>
    </source>
</evidence>
<feature type="non-terminal residue" evidence="4">
    <location>
        <position position="1"/>
    </location>
</feature>
<dbReference type="InterPro" id="IPR046977">
    <property type="entry name" value="RsmC/RlmG"/>
</dbReference>